<evidence type="ECO:0000313" key="2">
    <source>
        <dbReference type="EMBL" id="KRG84462.1"/>
    </source>
</evidence>
<dbReference type="SUPFAM" id="SSF48452">
    <property type="entry name" value="TPR-like"/>
    <property type="match status" value="1"/>
</dbReference>
<organism evidence="2 3">
    <name type="scientific">Stenotrophomonas daejeonensis</name>
    <dbReference type="NCBI Taxonomy" id="659018"/>
    <lineage>
        <taxon>Bacteria</taxon>
        <taxon>Pseudomonadati</taxon>
        <taxon>Pseudomonadota</taxon>
        <taxon>Gammaproteobacteria</taxon>
        <taxon>Lysobacterales</taxon>
        <taxon>Lysobacteraceae</taxon>
        <taxon>Stenotrophomonas</taxon>
    </lineage>
</organism>
<reference evidence="2 3" key="1">
    <citation type="submission" date="2015-05" db="EMBL/GenBank/DDBJ databases">
        <title>Genome sequencing and analysis of members of genus Stenotrophomonas.</title>
        <authorList>
            <person name="Patil P.P."/>
            <person name="Midha S."/>
            <person name="Patil P.B."/>
        </authorList>
    </citation>
    <scope>NUCLEOTIDE SEQUENCE [LARGE SCALE GENOMIC DNA]</scope>
    <source>
        <strain evidence="2 3">JCM 16244</strain>
    </source>
</reference>
<dbReference type="EMBL" id="LDJP01000053">
    <property type="protein sequence ID" value="KRG84462.1"/>
    <property type="molecule type" value="Genomic_DNA"/>
</dbReference>
<dbReference type="AlphaFoldDB" id="A0A0R0E2Y2"/>
<keyword evidence="3" id="KW-1185">Reference proteome</keyword>
<gene>
    <name evidence="2" type="ORF">ABB34_09240</name>
</gene>
<dbReference type="InterPro" id="IPR025137">
    <property type="entry name" value="NfrA_C"/>
</dbReference>
<comment type="caution">
    <text evidence="2">The sequence shown here is derived from an EMBL/GenBank/DDBJ whole genome shotgun (WGS) entry which is preliminary data.</text>
</comment>
<protein>
    <recommendedName>
        <fullName evidence="1">Bacteriophage N4 adsorption protein A C-terminal domain-containing protein</fullName>
    </recommendedName>
</protein>
<dbReference type="PATRIC" id="fig|659018.3.peg.1865"/>
<evidence type="ECO:0000259" key="1">
    <source>
        <dbReference type="Pfam" id="PF13283"/>
    </source>
</evidence>
<sequence>MIALALAMATPVLAAEELPLTGTAYRIAEEAYAAYARGDYARATEQAREAVRLRPDVARLHDLLRSAEAARAASASGASGKQSLPAAKTPAQLREERAWQAADGAYKAYNEGRFADAEQGARQSLRLQADNAAMHVLLVHALDKQDQLREAATAAEQGVAGFPDDESLLALRDRLHRRMAAGPANAAWAMLQRKDYDGAAAAAGEAVGYAPDIPSYWYLQVGALLMQGRDADADAVASRALEQDGQDAFALILRAYARARGHDMAAARADMELAQRQDWLSEQEAGRIRLVAQDIAGGGIAKGSPEVFCTGEQEDMRCSVEPAGSSTNLAGPGYEAATAFYAAQARRDFAAAATHARQALAADGGNTAYRVMLADALAMSGQAGPARTELAALSAHGALADEQLLAAAYAAQRANENALASSWFRQAVDAIDAGRLQEGAEARRNITGVVSDLERTWGFNAALGFGTVGVMSPAFAPSLSARRALQSSEELYWRPPGIGNRNGTRVELFVRMGQTLYDGTGGATGAGTNQVVVGARWKPLRQQNVVLGLEHFVDAGQYARRDWLARVAWSDGNGGSFRDDARSWGYWNAYAEADRFLESSQTLGTLNLAVGRAYRLDRFCTNCVGIVHVSANVDYDSELARKATLGAGPGVSLRRWFRGDTYHSPRSSIELNLQYRVRLAGDDRSRGVFAGLYFSY</sequence>
<name>A0A0R0E2Y2_9GAMM</name>
<proteinExistence type="predicted"/>
<evidence type="ECO:0000313" key="3">
    <source>
        <dbReference type="Proteomes" id="UP000050940"/>
    </source>
</evidence>
<dbReference type="Proteomes" id="UP000050940">
    <property type="component" value="Unassembled WGS sequence"/>
</dbReference>
<accession>A0A0R0E2Y2</accession>
<feature type="domain" description="Bacteriophage N4 adsorption protein A C-terminal" evidence="1">
    <location>
        <begin position="521"/>
        <end position="691"/>
    </location>
</feature>
<dbReference type="Gene3D" id="1.25.40.10">
    <property type="entry name" value="Tetratricopeptide repeat domain"/>
    <property type="match status" value="2"/>
</dbReference>
<dbReference type="STRING" id="659018.ABB34_09240"/>
<dbReference type="Pfam" id="PF13283">
    <property type="entry name" value="NfrA_C"/>
    <property type="match status" value="1"/>
</dbReference>
<dbReference type="InterPro" id="IPR011990">
    <property type="entry name" value="TPR-like_helical_dom_sf"/>
</dbReference>